<evidence type="ECO:0000259" key="5">
    <source>
        <dbReference type="PROSITE" id="PS51891"/>
    </source>
</evidence>
<accession>A0A5J5EEB0</accession>
<keyword evidence="7" id="KW-1185">Reference proteome</keyword>
<reference evidence="6 7" key="1">
    <citation type="submission" date="2019-09" db="EMBL/GenBank/DDBJ databases">
        <title>Draft genome of the ectomycorrhizal ascomycete Sphaerosporella brunnea.</title>
        <authorList>
            <consortium name="DOE Joint Genome Institute"/>
            <person name="Benucci G.M."/>
            <person name="Marozzi G."/>
            <person name="Antonielli L."/>
            <person name="Sanchez S."/>
            <person name="Marco P."/>
            <person name="Wang X."/>
            <person name="Falini L.B."/>
            <person name="Barry K."/>
            <person name="Haridas S."/>
            <person name="Lipzen A."/>
            <person name="Labutti K."/>
            <person name="Grigoriev I.V."/>
            <person name="Murat C."/>
            <person name="Martin F."/>
            <person name="Albertini E."/>
            <person name="Donnini D."/>
            <person name="Bonito G."/>
        </authorList>
    </citation>
    <scope>NUCLEOTIDE SEQUENCE [LARGE SCALE GENOMIC DNA]</scope>
    <source>
        <strain evidence="6 7">Sb_GMNB300</strain>
    </source>
</reference>
<evidence type="ECO:0000256" key="2">
    <source>
        <dbReference type="ARBA" id="ARBA00022723"/>
    </source>
</evidence>
<keyword evidence="4" id="KW-0456">Lyase</keyword>
<protein>
    <submittedName>
        <fullName evidence="6">Mss4-like protein</fullName>
    </submittedName>
</protein>
<dbReference type="SUPFAM" id="SSF51316">
    <property type="entry name" value="Mss4-like"/>
    <property type="match status" value="1"/>
</dbReference>
<dbReference type="PROSITE" id="PS51891">
    <property type="entry name" value="CENP_V_GFA"/>
    <property type="match status" value="1"/>
</dbReference>
<dbReference type="AlphaFoldDB" id="A0A5J5EEB0"/>
<evidence type="ECO:0000313" key="6">
    <source>
        <dbReference type="EMBL" id="KAA8893299.1"/>
    </source>
</evidence>
<dbReference type="PANTHER" id="PTHR33337:SF40">
    <property type="entry name" value="CENP-V_GFA DOMAIN-CONTAINING PROTEIN-RELATED"/>
    <property type="match status" value="1"/>
</dbReference>
<organism evidence="6 7">
    <name type="scientific">Sphaerosporella brunnea</name>
    <dbReference type="NCBI Taxonomy" id="1250544"/>
    <lineage>
        <taxon>Eukaryota</taxon>
        <taxon>Fungi</taxon>
        <taxon>Dikarya</taxon>
        <taxon>Ascomycota</taxon>
        <taxon>Pezizomycotina</taxon>
        <taxon>Pezizomycetes</taxon>
        <taxon>Pezizales</taxon>
        <taxon>Pyronemataceae</taxon>
        <taxon>Sphaerosporella</taxon>
    </lineage>
</organism>
<sequence>MSAVHAPLTGGCLCGSVRYTIAFPPGRTYPPQRITCQCVQCRKHSGALTVHLLCLHPSQISWDTTTATTFQEFQSSPHCFRGFCTRCGSSMTWRKQQQQQQQPGGEPEGEEKEAMIDIFTGTLDAVDATLATPDEQLFCGNAVRGVTDCVAAGRKWVAMRGGEEWTGWD</sequence>
<evidence type="ECO:0000313" key="7">
    <source>
        <dbReference type="Proteomes" id="UP000326924"/>
    </source>
</evidence>
<evidence type="ECO:0000256" key="1">
    <source>
        <dbReference type="ARBA" id="ARBA00005495"/>
    </source>
</evidence>
<gene>
    <name evidence="6" type="ORF">FN846DRAFT_979620</name>
</gene>
<keyword evidence="2" id="KW-0479">Metal-binding</keyword>
<evidence type="ECO:0000256" key="4">
    <source>
        <dbReference type="ARBA" id="ARBA00023239"/>
    </source>
</evidence>
<keyword evidence="3" id="KW-0862">Zinc</keyword>
<comment type="caution">
    <text evidence="6">The sequence shown here is derived from an EMBL/GenBank/DDBJ whole genome shotgun (WGS) entry which is preliminary data.</text>
</comment>
<proteinExistence type="inferred from homology"/>
<dbReference type="GO" id="GO:0046872">
    <property type="term" value="F:metal ion binding"/>
    <property type="evidence" value="ECO:0007669"/>
    <property type="project" value="UniProtKB-KW"/>
</dbReference>
<dbReference type="Gene3D" id="3.90.1590.10">
    <property type="entry name" value="glutathione-dependent formaldehyde- activating enzyme (gfa)"/>
    <property type="match status" value="1"/>
</dbReference>
<evidence type="ECO:0000256" key="3">
    <source>
        <dbReference type="ARBA" id="ARBA00022833"/>
    </source>
</evidence>
<dbReference type="GO" id="GO:0016846">
    <property type="term" value="F:carbon-sulfur lyase activity"/>
    <property type="evidence" value="ECO:0007669"/>
    <property type="project" value="InterPro"/>
</dbReference>
<feature type="domain" description="CENP-V/GFA" evidence="5">
    <location>
        <begin position="8"/>
        <end position="135"/>
    </location>
</feature>
<comment type="similarity">
    <text evidence="1">Belongs to the Gfa family.</text>
</comment>
<dbReference type="EMBL" id="VXIS01000465">
    <property type="protein sequence ID" value="KAA8893299.1"/>
    <property type="molecule type" value="Genomic_DNA"/>
</dbReference>
<dbReference type="PANTHER" id="PTHR33337">
    <property type="entry name" value="GFA DOMAIN-CONTAINING PROTEIN"/>
    <property type="match status" value="1"/>
</dbReference>
<dbReference type="OrthoDB" id="6329284at2759"/>
<dbReference type="Proteomes" id="UP000326924">
    <property type="component" value="Unassembled WGS sequence"/>
</dbReference>
<dbReference type="Pfam" id="PF04828">
    <property type="entry name" value="GFA"/>
    <property type="match status" value="1"/>
</dbReference>
<name>A0A5J5EEB0_9PEZI</name>
<dbReference type="InterPro" id="IPR011057">
    <property type="entry name" value="Mss4-like_sf"/>
</dbReference>
<dbReference type="InterPro" id="IPR006913">
    <property type="entry name" value="CENP-V/GFA"/>
</dbReference>
<dbReference type="InParanoid" id="A0A5J5EEB0"/>